<organism evidence="1 2">
    <name type="scientific">Nephila pilipes</name>
    <name type="common">Giant wood spider</name>
    <name type="synonym">Nephila maculata</name>
    <dbReference type="NCBI Taxonomy" id="299642"/>
    <lineage>
        <taxon>Eukaryota</taxon>
        <taxon>Metazoa</taxon>
        <taxon>Ecdysozoa</taxon>
        <taxon>Arthropoda</taxon>
        <taxon>Chelicerata</taxon>
        <taxon>Arachnida</taxon>
        <taxon>Araneae</taxon>
        <taxon>Araneomorphae</taxon>
        <taxon>Entelegynae</taxon>
        <taxon>Araneoidea</taxon>
        <taxon>Nephilidae</taxon>
        <taxon>Nephila</taxon>
    </lineage>
</organism>
<sequence length="118" mass="13367">MAGRRCRSCLCWFRCRIAITKQCRSYRKFRSVSYAAVRYLTVLVPANSTLPADAAFSAMANDTSHQRSFRLDDAAGHGGCSCLQFVPWQSDGLNMASYHRHCHAVLYVKMKTRHSAIF</sequence>
<name>A0A8X6NY18_NEPPI</name>
<accession>A0A8X6NY18</accession>
<evidence type="ECO:0000313" key="2">
    <source>
        <dbReference type="Proteomes" id="UP000887013"/>
    </source>
</evidence>
<dbReference type="EMBL" id="BMAW01014000">
    <property type="protein sequence ID" value="GFT36879.1"/>
    <property type="molecule type" value="Genomic_DNA"/>
</dbReference>
<comment type="caution">
    <text evidence="1">The sequence shown here is derived from an EMBL/GenBank/DDBJ whole genome shotgun (WGS) entry which is preliminary data.</text>
</comment>
<keyword evidence="2" id="KW-1185">Reference proteome</keyword>
<dbReference type="Proteomes" id="UP000887013">
    <property type="component" value="Unassembled WGS sequence"/>
</dbReference>
<proteinExistence type="predicted"/>
<evidence type="ECO:0000313" key="1">
    <source>
        <dbReference type="EMBL" id="GFT36879.1"/>
    </source>
</evidence>
<protein>
    <submittedName>
        <fullName evidence="1">Uncharacterized protein</fullName>
    </submittedName>
</protein>
<reference evidence="1" key="1">
    <citation type="submission" date="2020-08" db="EMBL/GenBank/DDBJ databases">
        <title>Multicomponent nature underlies the extraordinary mechanical properties of spider dragline silk.</title>
        <authorList>
            <person name="Kono N."/>
            <person name="Nakamura H."/>
            <person name="Mori M."/>
            <person name="Yoshida Y."/>
            <person name="Ohtoshi R."/>
            <person name="Malay A.D."/>
            <person name="Moran D.A.P."/>
            <person name="Tomita M."/>
            <person name="Numata K."/>
            <person name="Arakawa K."/>
        </authorList>
    </citation>
    <scope>NUCLEOTIDE SEQUENCE</scope>
</reference>
<dbReference type="AlphaFoldDB" id="A0A8X6NY18"/>
<gene>
    <name evidence="1" type="ORF">NPIL_91371</name>
</gene>